<keyword evidence="1" id="KW-1133">Transmembrane helix</keyword>
<dbReference type="EMBL" id="MU864351">
    <property type="protein sequence ID" value="KAK4193467.1"/>
    <property type="molecule type" value="Genomic_DNA"/>
</dbReference>
<dbReference type="PANTHER" id="PTHR12203">
    <property type="entry name" value="KDEL LYS-ASP-GLU-LEU CONTAINING - RELATED"/>
    <property type="match status" value="1"/>
</dbReference>
<dbReference type="InterPro" id="IPR051091">
    <property type="entry name" value="O-Glucosyltr/Glycosyltrsf_90"/>
</dbReference>
<feature type="transmembrane region" description="Helical" evidence="1">
    <location>
        <begin position="323"/>
        <end position="342"/>
    </location>
</feature>
<evidence type="ECO:0000256" key="1">
    <source>
        <dbReference type="SAM" id="Phobius"/>
    </source>
</evidence>
<feature type="transmembrane region" description="Helical" evidence="1">
    <location>
        <begin position="159"/>
        <end position="175"/>
    </location>
</feature>
<evidence type="ECO:0000313" key="3">
    <source>
        <dbReference type="Proteomes" id="UP001302126"/>
    </source>
</evidence>
<feature type="transmembrane region" description="Helical" evidence="1">
    <location>
        <begin position="354"/>
        <end position="373"/>
    </location>
</feature>
<gene>
    <name evidence="2" type="ORF">QBC35DRAFT_107497</name>
</gene>
<organism evidence="2 3">
    <name type="scientific">Podospora australis</name>
    <dbReference type="NCBI Taxonomy" id="1536484"/>
    <lineage>
        <taxon>Eukaryota</taxon>
        <taxon>Fungi</taxon>
        <taxon>Dikarya</taxon>
        <taxon>Ascomycota</taxon>
        <taxon>Pezizomycotina</taxon>
        <taxon>Sordariomycetes</taxon>
        <taxon>Sordariomycetidae</taxon>
        <taxon>Sordariales</taxon>
        <taxon>Podosporaceae</taxon>
        <taxon>Podospora</taxon>
    </lineage>
</organism>
<keyword evidence="3" id="KW-1185">Reference proteome</keyword>
<reference evidence="2" key="1">
    <citation type="journal article" date="2023" name="Mol. Phylogenet. Evol.">
        <title>Genome-scale phylogeny and comparative genomics of the fungal order Sordariales.</title>
        <authorList>
            <person name="Hensen N."/>
            <person name="Bonometti L."/>
            <person name="Westerberg I."/>
            <person name="Brannstrom I.O."/>
            <person name="Guillou S."/>
            <person name="Cros-Aarteil S."/>
            <person name="Calhoun S."/>
            <person name="Haridas S."/>
            <person name="Kuo A."/>
            <person name="Mondo S."/>
            <person name="Pangilinan J."/>
            <person name="Riley R."/>
            <person name="LaButti K."/>
            <person name="Andreopoulos B."/>
            <person name="Lipzen A."/>
            <person name="Chen C."/>
            <person name="Yan M."/>
            <person name="Daum C."/>
            <person name="Ng V."/>
            <person name="Clum A."/>
            <person name="Steindorff A."/>
            <person name="Ohm R.A."/>
            <person name="Martin F."/>
            <person name="Silar P."/>
            <person name="Natvig D.O."/>
            <person name="Lalanne C."/>
            <person name="Gautier V."/>
            <person name="Ament-Velasquez S.L."/>
            <person name="Kruys A."/>
            <person name="Hutchinson M.I."/>
            <person name="Powell A.J."/>
            <person name="Barry K."/>
            <person name="Miller A.N."/>
            <person name="Grigoriev I.V."/>
            <person name="Debuchy R."/>
            <person name="Gladieux P."/>
            <person name="Hiltunen Thoren M."/>
            <person name="Johannesson H."/>
        </authorList>
    </citation>
    <scope>NUCLEOTIDE SEQUENCE</scope>
    <source>
        <strain evidence="2">PSN309</strain>
    </source>
</reference>
<comment type="caution">
    <text evidence="2">The sequence shown here is derived from an EMBL/GenBank/DDBJ whole genome shotgun (WGS) entry which is preliminary data.</text>
</comment>
<dbReference type="AlphaFoldDB" id="A0AAN6X8X0"/>
<keyword evidence="1" id="KW-0812">Transmembrane</keyword>
<feature type="transmembrane region" description="Helical" evidence="1">
    <location>
        <begin position="292"/>
        <end position="317"/>
    </location>
</feature>
<evidence type="ECO:0000313" key="2">
    <source>
        <dbReference type="EMBL" id="KAK4193467.1"/>
    </source>
</evidence>
<feature type="transmembrane region" description="Helical" evidence="1">
    <location>
        <begin position="36"/>
        <end position="55"/>
    </location>
</feature>
<dbReference type="Proteomes" id="UP001302126">
    <property type="component" value="Unassembled WGS sequence"/>
</dbReference>
<dbReference type="PANTHER" id="PTHR12203:SF35">
    <property type="entry name" value="PROTEIN O-GLUCOSYLTRANSFERASE 1"/>
    <property type="match status" value="1"/>
</dbReference>
<feature type="transmembrane region" description="Helical" evidence="1">
    <location>
        <begin position="195"/>
        <end position="216"/>
    </location>
</feature>
<protein>
    <submittedName>
        <fullName evidence="2">Glycosyltransferase</fullName>
    </submittedName>
</protein>
<feature type="transmembrane region" description="Helical" evidence="1">
    <location>
        <begin position="228"/>
        <end position="247"/>
    </location>
</feature>
<name>A0AAN6X8X0_9PEZI</name>
<sequence length="938" mass="106710">MSSKLAALCAVTSFLWLSNSLEDHQIIEQPRLSSSLILFIAGLCSYAVSYFSEWLPGANGRFDDELGALKVSRSNLPRKPPRYFTLILVACIILRLEAFHRVTRDLQCSQPGLEAFLPLLVFIHEAQPWRRQQVVDDPDDISTTTTEAIGRWLRDSTQIIIIGVLLLTRGAYVASTQDPRSTIYCSSHDRSTLVLLVQWVGVCLDAAIIIIFWRILAWARTTKLRLTALSGILLASAFGTGILYWGSSVASQSNQYYRGIDALYVFDVVVDGFTLSVFLISTSLLAPEGTVLSFVGVITFITSLSLVMGEVFFFNTWENISPWTTYFSLLTLCIGISFFVFGTNTRTVVFIHRAIVVLLLLVLVIAATIYTPIKTHKVMDTHSLTRIIYDARVGADRWLRHASASDSLRVAVQEYGERHHGRDPPAKFDVWYKFAKDHKSPIIDHFAQMEKDLLPFWGIAPSKLREDTRRAAVEPDFAMLKIQKGTAMHNLPPASPFKDVMDDMVDMINKNFASHLPDMELAINMDDSPRVLAPFDHVQSLAAAGKQKRHSRLLPRSFEFPEEMPEAQLAESDRLRAQLNATPAATLRDMTALTCPLGTKMRAGVHWDIRDFCASCARPQSKGQFLFNVPLSQDICHQSDLLRQHSFYMNPSEIRPWREVIPVFSRAKTDSYADILLPLRRITAPLPDLNQNFGTKAKKLFWRGQADRLWSTNDLLRGGHQERLVHTTNTNMSSERVRALLPSWRYHNVFEYQEVRTADLNRLLPFDVGFSHYTACTPGTGHDCNSVRHDFSPREDGEALRNQYVMVIDADNGPPRDVLRVLRSSSVPFVASVFKEWYTERLLPWVHFVPIDLRFHALHSTLAFFVGIQKKDGMKLNGRELEMRGRPQDAEWIADQGKRWAEKAMRREDMQVYLFRLLLEWGRLVDDKRDEIGFVLSL</sequence>
<proteinExistence type="predicted"/>
<keyword evidence="1" id="KW-0472">Membrane</keyword>
<reference evidence="2" key="2">
    <citation type="submission" date="2023-05" db="EMBL/GenBank/DDBJ databases">
        <authorList>
            <consortium name="Lawrence Berkeley National Laboratory"/>
            <person name="Steindorff A."/>
            <person name="Hensen N."/>
            <person name="Bonometti L."/>
            <person name="Westerberg I."/>
            <person name="Brannstrom I.O."/>
            <person name="Guillou S."/>
            <person name="Cros-Aarteil S."/>
            <person name="Calhoun S."/>
            <person name="Haridas S."/>
            <person name="Kuo A."/>
            <person name="Mondo S."/>
            <person name="Pangilinan J."/>
            <person name="Riley R."/>
            <person name="Labutti K."/>
            <person name="Andreopoulos B."/>
            <person name="Lipzen A."/>
            <person name="Chen C."/>
            <person name="Yanf M."/>
            <person name="Daum C."/>
            <person name="Ng V."/>
            <person name="Clum A."/>
            <person name="Ohm R."/>
            <person name="Martin F."/>
            <person name="Silar P."/>
            <person name="Natvig D."/>
            <person name="Lalanne C."/>
            <person name="Gautier V."/>
            <person name="Ament-Velasquez S.L."/>
            <person name="Kruys A."/>
            <person name="Hutchinson M.I."/>
            <person name="Powell A.J."/>
            <person name="Barry K."/>
            <person name="Miller A.N."/>
            <person name="Grigoriev I.V."/>
            <person name="Debuchy R."/>
            <person name="Gladieux P."/>
            <person name="Thoren M.H."/>
            <person name="Johannesson H."/>
        </authorList>
    </citation>
    <scope>NUCLEOTIDE SEQUENCE</scope>
    <source>
        <strain evidence="2">PSN309</strain>
    </source>
</reference>
<accession>A0AAN6X8X0</accession>
<feature type="transmembrane region" description="Helical" evidence="1">
    <location>
        <begin position="262"/>
        <end position="280"/>
    </location>
</feature>